<dbReference type="KEGG" id="vg:65128916"/>
<keyword evidence="1" id="KW-0472">Membrane</keyword>
<keyword evidence="1" id="KW-0812">Transmembrane</keyword>
<evidence type="ECO:0000313" key="2">
    <source>
        <dbReference type="EMBL" id="QOR58445.1"/>
    </source>
</evidence>
<dbReference type="GeneID" id="65128916"/>
<dbReference type="Proteomes" id="UP000594051">
    <property type="component" value="Segment"/>
</dbReference>
<evidence type="ECO:0000256" key="1">
    <source>
        <dbReference type="SAM" id="Phobius"/>
    </source>
</evidence>
<reference evidence="2 3" key="1">
    <citation type="submission" date="2020-07" db="EMBL/GenBank/DDBJ databases">
        <title>Taxonomic proposal: Crassvirales, a new order of highly abundant and diverse bacterial viruses.</title>
        <authorList>
            <person name="Shkoporov A.N."/>
            <person name="Stockdale S.R."/>
            <person name="Guerin E."/>
            <person name="Ross R.P."/>
            <person name="Hill C."/>
        </authorList>
    </citation>
    <scope>NUCLEOTIDE SEQUENCE [LARGE SCALE GENOMIC DNA]</scope>
</reference>
<dbReference type="RefSeq" id="YP_010110603.1">
    <property type="nucleotide sequence ID" value="NC_055872.1"/>
</dbReference>
<proteinExistence type="predicted"/>
<name>A0A7M1RVK0_9CAUD</name>
<keyword evidence="3" id="KW-1185">Reference proteome</keyword>
<sequence length="148" mass="16984">MSNLATQISSSAAIGSVASLFFSLKAPIIIVSIFIILNQIYNWRLLHKKPKRDRDKKDSTFGTTIMRLMDSVLLISLGKIIDVYIPYLSGNFSLCDFFTWYLCIYHLISIIICQVELNPKGPFKPLQIIVNKKIKKELDIDLEKEMKK</sequence>
<accession>A0A7M1RVK0</accession>
<evidence type="ECO:0000313" key="3">
    <source>
        <dbReference type="Proteomes" id="UP000594051"/>
    </source>
</evidence>
<evidence type="ECO:0008006" key="4">
    <source>
        <dbReference type="Google" id="ProtNLM"/>
    </source>
</evidence>
<dbReference type="EMBL" id="MT774379">
    <property type="protein sequence ID" value="QOR58445.1"/>
    <property type="molecule type" value="Genomic_DNA"/>
</dbReference>
<protein>
    <recommendedName>
        <fullName evidence="4">Holin</fullName>
    </recommendedName>
</protein>
<feature type="transmembrane region" description="Helical" evidence="1">
    <location>
        <begin position="20"/>
        <end position="43"/>
    </location>
</feature>
<organism evidence="2 3">
    <name type="scientific">uncultured phage cr118_1</name>
    <dbReference type="NCBI Taxonomy" id="2772063"/>
    <lineage>
        <taxon>Viruses</taxon>
        <taxon>Duplodnaviria</taxon>
        <taxon>Heunggongvirae</taxon>
        <taxon>Uroviricota</taxon>
        <taxon>Caudoviricetes</taxon>
        <taxon>Crassvirales</taxon>
        <taxon>Suoliviridae</taxon>
        <taxon>Uncouvirinae</taxon>
        <taxon>Besingivirus</taxon>
        <taxon>Besingivirus coli</taxon>
    </lineage>
</organism>
<keyword evidence="1" id="KW-1133">Transmembrane helix</keyword>